<accession>A0A6A7BS54</accession>
<sequence length="321" mass="35900">MLPRFEITNNTLDQVPASWLPNEIETQRRLVVFERRRHLDTIYTRTLPCSETSTSSSWLSDNMYAISCLWLGENYFFISLYNVTCLLGFLQHGNPHVFSMSGIWQFLKAAEPMPGRDSRFNNWFLSDLALRLQKNRCLPNSHVPMGYDFIPWGDLQVYLEKGFNAFGKLEKCVRRVDPGDQSFRGAWVPSMEHSADNQQDHSSGGLTSLPHIQAQHGEGAGGTNDPAGNNQQQLPCPSLGGISIPPWSGPSHRHEEDSYSRVNTASTDQQKIRDPLSFVSCDFDNHTTADGHGPKAAKEQEPQATKNTNTGNDDVNGSMNG</sequence>
<gene>
    <name evidence="3" type="ORF">K470DRAFT_266493</name>
</gene>
<proteinExistence type="predicted"/>
<evidence type="ECO:0000313" key="3">
    <source>
        <dbReference type="EMBL" id="KAF2857892.1"/>
    </source>
</evidence>
<protein>
    <recommendedName>
        <fullName evidence="2">DUF7082 domain-containing protein</fullName>
    </recommendedName>
</protein>
<feature type="region of interest" description="Disordered" evidence="1">
    <location>
        <begin position="193"/>
        <end position="321"/>
    </location>
</feature>
<feature type="compositionally biased region" description="Basic and acidic residues" evidence="1">
    <location>
        <begin position="283"/>
        <end position="301"/>
    </location>
</feature>
<evidence type="ECO:0000259" key="2">
    <source>
        <dbReference type="Pfam" id="PF23305"/>
    </source>
</evidence>
<name>A0A6A7BS54_9PEZI</name>
<keyword evidence="4" id="KW-1185">Reference proteome</keyword>
<evidence type="ECO:0000313" key="4">
    <source>
        <dbReference type="Proteomes" id="UP000799421"/>
    </source>
</evidence>
<dbReference type="Proteomes" id="UP000799421">
    <property type="component" value="Unassembled WGS sequence"/>
</dbReference>
<dbReference type="AlphaFoldDB" id="A0A6A7BS54"/>
<feature type="domain" description="DUF7082" evidence="2">
    <location>
        <begin position="9"/>
        <end position="91"/>
    </location>
</feature>
<organism evidence="3 4">
    <name type="scientific">Piedraia hortae CBS 480.64</name>
    <dbReference type="NCBI Taxonomy" id="1314780"/>
    <lineage>
        <taxon>Eukaryota</taxon>
        <taxon>Fungi</taxon>
        <taxon>Dikarya</taxon>
        <taxon>Ascomycota</taxon>
        <taxon>Pezizomycotina</taxon>
        <taxon>Dothideomycetes</taxon>
        <taxon>Dothideomycetidae</taxon>
        <taxon>Capnodiales</taxon>
        <taxon>Piedraiaceae</taxon>
        <taxon>Piedraia</taxon>
    </lineage>
</organism>
<reference evidence="3" key="1">
    <citation type="journal article" date="2020" name="Stud. Mycol.">
        <title>101 Dothideomycetes genomes: a test case for predicting lifestyles and emergence of pathogens.</title>
        <authorList>
            <person name="Haridas S."/>
            <person name="Albert R."/>
            <person name="Binder M."/>
            <person name="Bloem J."/>
            <person name="Labutti K."/>
            <person name="Salamov A."/>
            <person name="Andreopoulos B."/>
            <person name="Baker S."/>
            <person name="Barry K."/>
            <person name="Bills G."/>
            <person name="Bluhm B."/>
            <person name="Cannon C."/>
            <person name="Castanera R."/>
            <person name="Culley D."/>
            <person name="Daum C."/>
            <person name="Ezra D."/>
            <person name="Gonzalez J."/>
            <person name="Henrissat B."/>
            <person name="Kuo A."/>
            <person name="Liang C."/>
            <person name="Lipzen A."/>
            <person name="Lutzoni F."/>
            <person name="Magnuson J."/>
            <person name="Mondo S."/>
            <person name="Nolan M."/>
            <person name="Ohm R."/>
            <person name="Pangilinan J."/>
            <person name="Park H.-J."/>
            <person name="Ramirez L."/>
            <person name="Alfaro M."/>
            <person name="Sun H."/>
            <person name="Tritt A."/>
            <person name="Yoshinaga Y."/>
            <person name="Zwiers L.-H."/>
            <person name="Turgeon B."/>
            <person name="Goodwin S."/>
            <person name="Spatafora J."/>
            <person name="Crous P."/>
            <person name="Grigoriev I."/>
        </authorList>
    </citation>
    <scope>NUCLEOTIDE SEQUENCE</scope>
    <source>
        <strain evidence="3">CBS 480.64</strain>
    </source>
</reference>
<feature type="compositionally biased region" description="Polar residues" evidence="1">
    <location>
        <begin position="302"/>
        <end position="321"/>
    </location>
</feature>
<feature type="compositionally biased region" description="Polar residues" evidence="1">
    <location>
        <begin position="226"/>
        <end position="235"/>
    </location>
</feature>
<dbReference type="InterPro" id="IPR055509">
    <property type="entry name" value="DUF7082"/>
</dbReference>
<dbReference type="Pfam" id="PF23305">
    <property type="entry name" value="DUF7082"/>
    <property type="match status" value="1"/>
</dbReference>
<dbReference type="EMBL" id="MU006024">
    <property type="protein sequence ID" value="KAF2857892.1"/>
    <property type="molecule type" value="Genomic_DNA"/>
</dbReference>
<evidence type="ECO:0000256" key="1">
    <source>
        <dbReference type="SAM" id="MobiDB-lite"/>
    </source>
</evidence>
<feature type="compositionally biased region" description="Polar residues" evidence="1">
    <location>
        <begin position="260"/>
        <end position="269"/>
    </location>
</feature>